<evidence type="ECO:0000256" key="5">
    <source>
        <dbReference type="ARBA" id="ARBA00023136"/>
    </source>
</evidence>
<dbReference type="InterPro" id="IPR009432">
    <property type="entry name" value="DUF1075"/>
</dbReference>
<dbReference type="AlphaFoldDB" id="A0A016S720"/>
<dbReference type="GO" id="GO:0016020">
    <property type="term" value="C:membrane"/>
    <property type="evidence" value="ECO:0007669"/>
    <property type="project" value="UniProtKB-SubCell"/>
</dbReference>
<dbReference type="EMBL" id="JARK01001614">
    <property type="protein sequence ID" value="EYB86465.1"/>
    <property type="molecule type" value="Genomic_DNA"/>
</dbReference>
<evidence type="ECO:0000256" key="4">
    <source>
        <dbReference type="ARBA" id="ARBA00022989"/>
    </source>
</evidence>
<comment type="subcellular location">
    <subcellularLocation>
        <location evidence="1">Membrane</location>
        <topology evidence="1">Single-pass membrane protein</topology>
    </subcellularLocation>
</comment>
<gene>
    <name evidence="7" type="primary">Acey_s0278.g1154</name>
    <name evidence="7" type="ORF">Y032_0278g1154</name>
</gene>
<reference evidence="8" key="1">
    <citation type="journal article" date="2015" name="Nat. Genet.">
        <title>The genome and transcriptome of the zoonotic hookworm Ancylostoma ceylanicum identify infection-specific gene families.</title>
        <authorList>
            <person name="Schwarz E.M."/>
            <person name="Hu Y."/>
            <person name="Antoshechkin I."/>
            <person name="Miller M.M."/>
            <person name="Sternberg P.W."/>
            <person name="Aroian R.V."/>
        </authorList>
    </citation>
    <scope>NUCLEOTIDE SEQUENCE</scope>
    <source>
        <strain evidence="8">HY135</strain>
    </source>
</reference>
<dbReference type="Proteomes" id="UP000024635">
    <property type="component" value="Unassembled WGS sequence"/>
</dbReference>
<comment type="caution">
    <text evidence="7">The sequence shown here is derived from an EMBL/GenBank/DDBJ whole genome shotgun (WGS) entry which is preliminary data.</text>
</comment>
<organism evidence="7 8">
    <name type="scientific">Ancylostoma ceylanicum</name>
    <dbReference type="NCBI Taxonomy" id="53326"/>
    <lineage>
        <taxon>Eukaryota</taxon>
        <taxon>Metazoa</taxon>
        <taxon>Ecdysozoa</taxon>
        <taxon>Nematoda</taxon>
        <taxon>Chromadorea</taxon>
        <taxon>Rhabditida</taxon>
        <taxon>Rhabditina</taxon>
        <taxon>Rhabditomorpha</taxon>
        <taxon>Strongyloidea</taxon>
        <taxon>Ancylostomatidae</taxon>
        <taxon>Ancylostomatinae</taxon>
        <taxon>Ancylostoma</taxon>
    </lineage>
</organism>
<evidence type="ECO:0000256" key="1">
    <source>
        <dbReference type="ARBA" id="ARBA00004167"/>
    </source>
</evidence>
<comment type="similarity">
    <text evidence="2">Belongs to the UPF0389 family.</text>
</comment>
<name>A0A016S720_9BILA</name>
<dbReference type="Pfam" id="PF06388">
    <property type="entry name" value="DUF1075"/>
    <property type="match status" value="1"/>
</dbReference>
<protein>
    <submittedName>
        <fullName evidence="7">Uncharacterized protein</fullName>
    </submittedName>
</protein>
<accession>A0A016S720</accession>
<dbReference type="OrthoDB" id="8193498at2759"/>
<evidence type="ECO:0000313" key="8">
    <source>
        <dbReference type="Proteomes" id="UP000024635"/>
    </source>
</evidence>
<evidence type="ECO:0000256" key="2">
    <source>
        <dbReference type="ARBA" id="ARBA00007363"/>
    </source>
</evidence>
<keyword evidence="3 6" id="KW-0812">Transmembrane</keyword>
<keyword evidence="5 6" id="KW-0472">Membrane</keyword>
<keyword evidence="4 6" id="KW-1133">Transmembrane helix</keyword>
<dbReference type="PANTHER" id="PTHR13674:SF5">
    <property type="entry name" value="UPF0389 PROTEIN CG9231"/>
    <property type="match status" value="1"/>
</dbReference>
<evidence type="ECO:0000256" key="6">
    <source>
        <dbReference type="SAM" id="Phobius"/>
    </source>
</evidence>
<dbReference type="PANTHER" id="PTHR13674">
    <property type="entry name" value="GROWTH AND TRANSFORMATION-DEPENDENT PROTEIN"/>
    <property type="match status" value="1"/>
</dbReference>
<sequence>MQRWLVGTAVATPFRKMLSSAERAAVNSIVRARAPSSVSIRSCYDARNKISNAFNPMIRREGASMAKEGDPLFMTRATFDHQMLSQRSQCAGSEFGVRPTAWQKRCLVLTKLYHSQAEIPEYVGSGTMNRMHDRMRIVLTFAAICGFFVLFFTSHSRNVGKVMRDREAGVSMHS</sequence>
<evidence type="ECO:0000256" key="3">
    <source>
        <dbReference type="ARBA" id="ARBA00022692"/>
    </source>
</evidence>
<feature type="transmembrane region" description="Helical" evidence="6">
    <location>
        <begin position="137"/>
        <end position="154"/>
    </location>
</feature>
<evidence type="ECO:0000313" key="7">
    <source>
        <dbReference type="EMBL" id="EYB86465.1"/>
    </source>
</evidence>
<proteinExistence type="inferred from homology"/>
<keyword evidence="8" id="KW-1185">Reference proteome</keyword>